<gene>
    <name evidence="2" type="ORF">N8I77_011766</name>
</gene>
<dbReference type="InterPro" id="IPR010730">
    <property type="entry name" value="HET"/>
</dbReference>
<evidence type="ECO:0000313" key="2">
    <source>
        <dbReference type="EMBL" id="KAK2598346.1"/>
    </source>
</evidence>
<keyword evidence="3" id="KW-1185">Reference proteome</keyword>
<evidence type="ECO:0000313" key="3">
    <source>
        <dbReference type="Proteomes" id="UP001265746"/>
    </source>
</evidence>
<protein>
    <recommendedName>
        <fullName evidence="1">Heterokaryon incompatibility domain-containing protein</fullName>
    </recommendedName>
</protein>
<sequence>MVHVNEKELEAGMSISELPIAFREAIDIVRRLAYRFLWIDSLCILQSGPGSAEDWQRESALMYQVYSGSILTLALARAATPDESVLGGRPPDVTLPYEFHDDTTRPCTVIFPDYFRKALYDQPLNERGWALQERVMAPRVVSFGAGELFWDCAQVSNASESIPGGLESILEPGDVAISHFGLPDKSIPSDKADYEALLKNWWSLLEEYTRRKITYPENDKLVAMSAIATQMAKSMNDVYIAGHFLKTLPGSLDWGPWARHWRQGLTERRKLSGSVSTKDESKVNLAPTWSWASMDSPICCYTPWPGASGTLLAEVESYTLKLADENNPTGPCVFASLTIHGYCMEIRWERGGYMGFTPTARSVEWCCKNLCSCHFEPDHCEFSDLSYPDGTVQYVLVIHEEKEYLRWSGIVVERVPLEAETRYRRVGHFEVFGRVRSDDTRSRFWDDRFSICGDEKMLMKLV</sequence>
<dbReference type="PANTHER" id="PTHR33112:SF9">
    <property type="entry name" value="HETEROKARYON INCOMPATIBILITY DOMAIN-CONTAINING PROTEIN"/>
    <property type="match status" value="1"/>
</dbReference>
<comment type="caution">
    <text evidence="2">The sequence shown here is derived from an EMBL/GenBank/DDBJ whole genome shotgun (WGS) entry which is preliminary data.</text>
</comment>
<dbReference type="AlphaFoldDB" id="A0AAD9S3I5"/>
<reference evidence="2" key="1">
    <citation type="submission" date="2023-06" db="EMBL/GenBank/DDBJ databases">
        <authorList>
            <person name="Noh H."/>
        </authorList>
    </citation>
    <scope>NUCLEOTIDE SEQUENCE</scope>
    <source>
        <strain evidence="2">DUCC20226</strain>
    </source>
</reference>
<dbReference type="EMBL" id="JAUJFL010000008">
    <property type="protein sequence ID" value="KAK2598346.1"/>
    <property type="molecule type" value="Genomic_DNA"/>
</dbReference>
<feature type="domain" description="Heterokaryon incompatibility" evidence="1">
    <location>
        <begin position="6"/>
        <end position="133"/>
    </location>
</feature>
<proteinExistence type="predicted"/>
<organism evidence="2 3">
    <name type="scientific">Phomopsis amygdali</name>
    <name type="common">Fusicoccum amygdali</name>
    <dbReference type="NCBI Taxonomy" id="1214568"/>
    <lineage>
        <taxon>Eukaryota</taxon>
        <taxon>Fungi</taxon>
        <taxon>Dikarya</taxon>
        <taxon>Ascomycota</taxon>
        <taxon>Pezizomycotina</taxon>
        <taxon>Sordariomycetes</taxon>
        <taxon>Sordariomycetidae</taxon>
        <taxon>Diaporthales</taxon>
        <taxon>Diaporthaceae</taxon>
        <taxon>Diaporthe</taxon>
    </lineage>
</organism>
<dbReference type="Proteomes" id="UP001265746">
    <property type="component" value="Unassembled WGS sequence"/>
</dbReference>
<evidence type="ECO:0000259" key="1">
    <source>
        <dbReference type="Pfam" id="PF06985"/>
    </source>
</evidence>
<dbReference type="PANTHER" id="PTHR33112">
    <property type="entry name" value="DOMAIN PROTEIN, PUTATIVE-RELATED"/>
    <property type="match status" value="1"/>
</dbReference>
<dbReference type="Pfam" id="PF06985">
    <property type="entry name" value="HET"/>
    <property type="match status" value="1"/>
</dbReference>
<name>A0AAD9S3I5_PHOAM</name>
<accession>A0AAD9S3I5</accession>